<dbReference type="InterPro" id="IPR012337">
    <property type="entry name" value="RNaseH-like_sf"/>
</dbReference>
<name>A0A1F4ZAK3_9BACT</name>
<feature type="domain" description="Exonuclease" evidence="4">
    <location>
        <begin position="16"/>
        <end position="188"/>
    </location>
</feature>
<keyword evidence="3" id="KW-0269">Exonuclease</keyword>
<dbReference type="Pfam" id="PF00929">
    <property type="entry name" value="RNase_T"/>
    <property type="match status" value="1"/>
</dbReference>
<evidence type="ECO:0000256" key="3">
    <source>
        <dbReference type="ARBA" id="ARBA00022839"/>
    </source>
</evidence>
<evidence type="ECO:0000259" key="4">
    <source>
        <dbReference type="SMART" id="SM00479"/>
    </source>
</evidence>
<proteinExistence type="predicted"/>
<dbReference type="PANTHER" id="PTHR30231:SF4">
    <property type="entry name" value="PROTEIN NEN2"/>
    <property type="match status" value="1"/>
</dbReference>
<evidence type="ECO:0000256" key="2">
    <source>
        <dbReference type="ARBA" id="ARBA00022801"/>
    </source>
</evidence>
<evidence type="ECO:0000256" key="1">
    <source>
        <dbReference type="ARBA" id="ARBA00022722"/>
    </source>
</evidence>
<protein>
    <recommendedName>
        <fullName evidence="4">Exonuclease domain-containing protein</fullName>
    </recommendedName>
</protein>
<dbReference type="InterPro" id="IPR036397">
    <property type="entry name" value="RNaseH_sf"/>
</dbReference>
<dbReference type="InterPro" id="IPR013520">
    <property type="entry name" value="Ribonucl_H"/>
</dbReference>
<dbReference type="CDD" id="cd06127">
    <property type="entry name" value="DEDDh"/>
    <property type="match status" value="1"/>
</dbReference>
<evidence type="ECO:0000313" key="6">
    <source>
        <dbReference type="Proteomes" id="UP000177080"/>
    </source>
</evidence>
<organism evidence="5 6">
    <name type="scientific">Candidatus Amesbacteria bacterium RIFCSPLOWO2_01_FULL_48_25</name>
    <dbReference type="NCBI Taxonomy" id="1797259"/>
    <lineage>
        <taxon>Bacteria</taxon>
        <taxon>Candidatus Amesiibacteriota</taxon>
    </lineage>
</organism>
<sequence length="188" mass="21707">MPLFLNQEYPDTFTRPVLFIDFELTGLDVAHHEIIEVAALLSTPPDYTIANSYYAKIIPTHTETADPRALEVSGYDPSKWHDAIPLRQMLLELSQFAPACILAGWIVQNEWNFLISALQQENLPFFFDEKLLEVWSLAYAHFRNDPNMKRLNLKNTCQALGIPVTRHQPDSDNRATYEIFKRLTNLDK</sequence>
<keyword evidence="1" id="KW-0540">Nuclease</keyword>
<dbReference type="GO" id="GO:0003676">
    <property type="term" value="F:nucleic acid binding"/>
    <property type="evidence" value="ECO:0007669"/>
    <property type="project" value="InterPro"/>
</dbReference>
<dbReference type="SMART" id="SM00479">
    <property type="entry name" value="EXOIII"/>
    <property type="match status" value="1"/>
</dbReference>
<dbReference type="Proteomes" id="UP000177080">
    <property type="component" value="Unassembled WGS sequence"/>
</dbReference>
<accession>A0A1F4ZAK3</accession>
<evidence type="ECO:0000313" key="5">
    <source>
        <dbReference type="EMBL" id="OGD03252.1"/>
    </source>
</evidence>
<gene>
    <name evidence="5" type="ORF">A2989_00265</name>
</gene>
<keyword evidence="2" id="KW-0378">Hydrolase</keyword>
<reference evidence="5 6" key="1">
    <citation type="journal article" date="2016" name="Nat. Commun.">
        <title>Thousands of microbial genomes shed light on interconnected biogeochemical processes in an aquifer system.</title>
        <authorList>
            <person name="Anantharaman K."/>
            <person name="Brown C.T."/>
            <person name="Hug L.A."/>
            <person name="Sharon I."/>
            <person name="Castelle C.J."/>
            <person name="Probst A.J."/>
            <person name="Thomas B.C."/>
            <person name="Singh A."/>
            <person name="Wilkins M.J."/>
            <person name="Karaoz U."/>
            <person name="Brodie E.L."/>
            <person name="Williams K.H."/>
            <person name="Hubbard S.S."/>
            <person name="Banfield J.F."/>
        </authorList>
    </citation>
    <scope>NUCLEOTIDE SEQUENCE [LARGE SCALE GENOMIC DNA]</scope>
</reference>
<dbReference type="AlphaFoldDB" id="A0A1F4ZAK3"/>
<dbReference type="PANTHER" id="PTHR30231">
    <property type="entry name" value="DNA POLYMERASE III SUBUNIT EPSILON"/>
    <property type="match status" value="1"/>
</dbReference>
<dbReference type="STRING" id="1797259.A2989_00265"/>
<dbReference type="SUPFAM" id="SSF53098">
    <property type="entry name" value="Ribonuclease H-like"/>
    <property type="match status" value="1"/>
</dbReference>
<dbReference type="GO" id="GO:0008408">
    <property type="term" value="F:3'-5' exonuclease activity"/>
    <property type="evidence" value="ECO:0007669"/>
    <property type="project" value="TreeGrafter"/>
</dbReference>
<dbReference type="EMBL" id="MEXN01000007">
    <property type="protein sequence ID" value="OGD03252.1"/>
    <property type="molecule type" value="Genomic_DNA"/>
</dbReference>
<dbReference type="Gene3D" id="3.30.420.10">
    <property type="entry name" value="Ribonuclease H-like superfamily/Ribonuclease H"/>
    <property type="match status" value="1"/>
</dbReference>
<comment type="caution">
    <text evidence="5">The sequence shown here is derived from an EMBL/GenBank/DDBJ whole genome shotgun (WGS) entry which is preliminary data.</text>
</comment>